<dbReference type="InterPro" id="IPR052357">
    <property type="entry name" value="Orn_Lys_Arg_decarboxylase-I"/>
</dbReference>
<dbReference type="Gene3D" id="3.90.100.10">
    <property type="entry name" value="Orn/Lys/Arg decarboxylase, C-terminal domain"/>
    <property type="match status" value="1"/>
</dbReference>
<comment type="cofactor">
    <cofactor evidence="1">
        <name>pyridoxal 5'-phosphate</name>
        <dbReference type="ChEBI" id="CHEBI:597326"/>
    </cofactor>
</comment>
<keyword evidence="4" id="KW-0663">Pyridoxal phosphate</keyword>
<evidence type="ECO:0000256" key="3">
    <source>
        <dbReference type="ARBA" id="ARBA00022793"/>
    </source>
</evidence>
<dbReference type="InterPro" id="IPR000310">
    <property type="entry name" value="Orn/Lys/Arg_deCO2ase_major_dom"/>
</dbReference>
<dbReference type="GO" id="GO:0016831">
    <property type="term" value="F:carboxy-lyase activity"/>
    <property type="evidence" value="ECO:0007669"/>
    <property type="project" value="UniProtKB-KW"/>
</dbReference>
<dbReference type="InterPro" id="IPR008286">
    <property type="entry name" value="Prn/Lys/Arg_de-COase_C"/>
</dbReference>
<dbReference type="InterPro" id="IPR015421">
    <property type="entry name" value="PyrdxlP-dep_Trfase_major"/>
</dbReference>
<dbReference type="InterPro" id="IPR036633">
    <property type="entry name" value="Prn/Lys/Arg_de-COase_C_sf"/>
</dbReference>
<comment type="caution">
    <text evidence="7">The sequence shown here is derived from an EMBL/GenBank/DDBJ whole genome shotgun (WGS) entry which is preliminary data.</text>
</comment>
<dbReference type="PANTHER" id="PTHR43277">
    <property type="entry name" value="ARGININE DECARBOXYLASE"/>
    <property type="match status" value="1"/>
</dbReference>
<evidence type="ECO:0000313" key="8">
    <source>
        <dbReference type="Proteomes" id="UP001154312"/>
    </source>
</evidence>
<evidence type="ECO:0000256" key="4">
    <source>
        <dbReference type="ARBA" id="ARBA00022898"/>
    </source>
</evidence>
<dbReference type="Gene3D" id="3.40.640.10">
    <property type="entry name" value="Type I PLP-dependent aspartate aminotransferase-like (Major domain)"/>
    <property type="match status" value="1"/>
</dbReference>
<dbReference type="SUPFAM" id="SSF55904">
    <property type="entry name" value="Ornithine decarboxylase C-terminal domain"/>
    <property type="match status" value="1"/>
</dbReference>
<evidence type="ECO:0000313" key="7">
    <source>
        <dbReference type="EMBL" id="MDF9409103.1"/>
    </source>
</evidence>
<dbReference type="Proteomes" id="UP001154312">
    <property type="component" value="Unassembled WGS sequence"/>
</dbReference>
<sequence>MSIEGWEKLLDQFRTPLFDAVKYHVKRNAVPLQIPGHKHGNGLVEYKEFVGENVLRMDLNQTRGIDIIWDPTSVITEAEKLLAETFQASAAYFLINGTTSGVQTMIMSTCKPGDQIILPRNVHKSIFNALILSGAKPVYVLPEISSELGIVLSITESNLRIVVEKNPTAKAVLAINPSYYGVTSNLKSIVEAAHHNGMPVLVDEAHGTHMHFHDHFPVSAMEAGADISAVSLHKTGGSMTQSSALLIGNSGIDPLYIKQVLNLAYTTSPSYILLCSLDVARKQLATRGRQILDQLLELLKWSREEINKIGGYFAPDKVFFEESGNFSFDETKLLINVRKIGLTGYEVEEMLARDYNILIELADMYNILAITGLGERKEYLEALINALTDIARHTDRSEIKKIDAIQFNPEIVMQPREAFYSPKRSVPLEQCAGEISGEMIMVYPPGIPLVSMGEVITHEIIEYVKQLKLEKCTLQGTSDPCVNFVMVLDR</sequence>
<keyword evidence="3" id="KW-0210">Decarboxylase</keyword>
<dbReference type="EMBL" id="JAKOAV010000023">
    <property type="protein sequence ID" value="MDF9409103.1"/>
    <property type="molecule type" value="Genomic_DNA"/>
</dbReference>
<dbReference type="PROSITE" id="PS00703">
    <property type="entry name" value="OKR_DC_1"/>
    <property type="match status" value="1"/>
</dbReference>
<keyword evidence="7" id="KW-0808">Transferase</keyword>
<dbReference type="AlphaFoldDB" id="A0A9X4JWH4"/>
<dbReference type="GO" id="GO:0008483">
    <property type="term" value="F:transaminase activity"/>
    <property type="evidence" value="ECO:0007669"/>
    <property type="project" value="UniProtKB-KW"/>
</dbReference>
<evidence type="ECO:0000259" key="6">
    <source>
        <dbReference type="PROSITE" id="PS00703"/>
    </source>
</evidence>
<dbReference type="Pfam" id="PF01276">
    <property type="entry name" value="OKR_DC_1"/>
    <property type="match status" value="1"/>
</dbReference>
<accession>A0A9X4JWH4</accession>
<dbReference type="SUPFAM" id="SSF53383">
    <property type="entry name" value="PLP-dependent transferases"/>
    <property type="match status" value="1"/>
</dbReference>
<keyword evidence="5" id="KW-0456">Lyase</keyword>
<dbReference type="InterPro" id="IPR015424">
    <property type="entry name" value="PyrdxlP-dep_Trfase"/>
</dbReference>
<protein>
    <submittedName>
        <fullName evidence="7">Aminotransferase class I/II-fold pyridoxal phosphate-dependent enzyme</fullName>
    </submittedName>
</protein>
<organism evidence="7 8">
    <name type="scientific">Pelotomaculum isophthalicicum JI</name>
    <dbReference type="NCBI Taxonomy" id="947010"/>
    <lineage>
        <taxon>Bacteria</taxon>
        <taxon>Bacillati</taxon>
        <taxon>Bacillota</taxon>
        <taxon>Clostridia</taxon>
        <taxon>Eubacteriales</taxon>
        <taxon>Desulfotomaculaceae</taxon>
        <taxon>Pelotomaculum</taxon>
    </lineage>
</organism>
<proteinExistence type="inferred from homology"/>
<reference evidence="7" key="1">
    <citation type="submission" date="2022-02" db="EMBL/GenBank/DDBJ databases">
        <authorList>
            <person name="Leng L."/>
        </authorList>
    </citation>
    <scope>NUCLEOTIDE SEQUENCE</scope>
    <source>
        <strain evidence="7">JI</strain>
    </source>
</reference>
<keyword evidence="7" id="KW-0032">Aminotransferase</keyword>
<feature type="domain" description="Orn/Lys/Arg decarboxylases family 1 pyridoxal-P attachment site" evidence="6">
    <location>
        <begin position="229"/>
        <end position="243"/>
    </location>
</feature>
<dbReference type="PANTHER" id="PTHR43277:SF4">
    <property type="entry name" value="ARGININE DECARBOXYLASE"/>
    <property type="match status" value="1"/>
</dbReference>
<keyword evidence="8" id="KW-1185">Reference proteome</keyword>
<dbReference type="CDD" id="cd00615">
    <property type="entry name" value="Orn_deC_like"/>
    <property type="match status" value="1"/>
</dbReference>
<evidence type="ECO:0000256" key="1">
    <source>
        <dbReference type="ARBA" id="ARBA00001933"/>
    </source>
</evidence>
<name>A0A9X4JWH4_9FIRM</name>
<gene>
    <name evidence="7" type="ORF">L7E55_12165</name>
</gene>
<comment type="similarity">
    <text evidence="2">Belongs to the Orn/Lys/Arg decarboxylase class-I family.</text>
</comment>
<dbReference type="Pfam" id="PF03711">
    <property type="entry name" value="OKR_DC_1_C"/>
    <property type="match status" value="1"/>
</dbReference>
<evidence type="ECO:0000256" key="2">
    <source>
        <dbReference type="ARBA" id="ARBA00010671"/>
    </source>
</evidence>
<evidence type="ECO:0000256" key="5">
    <source>
        <dbReference type="ARBA" id="ARBA00023239"/>
    </source>
</evidence>